<dbReference type="Gene3D" id="3.40.50.300">
    <property type="entry name" value="P-loop containing nucleotide triphosphate hydrolases"/>
    <property type="match status" value="2"/>
</dbReference>
<keyword evidence="4" id="KW-0677">Repeat</keyword>
<name>A0ABU0H6F9_9HYPH</name>
<keyword evidence="6 8" id="KW-0067">ATP-binding</keyword>
<dbReference type="InterPro" id="IPR017871">
    <property type="entry name" value="ABC_transporter-like_CS"/>
</dbReference>
<protein>
    <submittedName>
        <fullName evidence="8">Ribose transport system ATP-binding protein</fullName>
    </submittedName>
</protein>
<dbReference type="PANTHER" id="PTHR43790:SF9">
    <property type="entry name" value="GALACTOFURANOSE TRANSPORTER ATP-BINDING PROTEIN YTFR"/>
    <property type="match status" value="1"/>
</dbReference>
<accession>A0ABU0H6F9</accession>
<evidence type="ECO:0000313" key="8">
    <source>
        <dbReference type="EMBL" id="MDQ0437099.1"/>
    </source>
</evidence>
<dbReference type="Proteomes" id="UP001241603">
    <property type="component" value="Unassembled WGS sequence"/>
</dbReference>
<dbReference type="InterPro" id="IPR003593">
    <property type="entry name" value="AAA+_ATPase"/>
</dbReference>
<dbReference type="GO" id="GO:0005524">
    <property type="term" value="F:ATP binding"/>
    <property type="evidence" value="ECO:0007669"/>
    <property type="project" value="UniProtKB-KW"/>
</dbReference>
<keyword evidence="2" id="KW-0813">Transport</keyword>
<dbReference type="EMBL" id="JAUSVO010000002">
    <property type="protein sequence ID" value="MDQ0437099.1"/>
    <property type="molecule type" value="Genomic_DNA"/>
</dbReference>
<dbReference type="Pfam" id="PF00005">
    <property type="entry name" value="ABC_tran"/>
    <property type="match status" value="2"/>
</dbReference>
<evidence type="ECO:0000256" key="4">
    <source>
        <dbReference type="ARBA" id="ARBA00022737"/>
    </source>
</evidence>
<dbReference type="PROSITE" id="PS00211">
    <property type="entry name" value="ABC_TRANSPORTER_1"/>
    <property type="match status" value="1"/>
</dbReference>
<reference evidence="8 9" key="1">
    <citation type="submission" date="2023-07" db="EMBL/GenBank/DDBJ databases">
        <title>Genomic Encyclopedia of Type Strains, Phase IV (KMG-IV): sequencing the most valuable type-strain genomes for metagenomic binning, comparative biology and taxonomic classification.</title>
        <authorList>
            <person name="Goeker M."/>
        </authorList>
    </citation>
    <scope>NUCLEOTIDE SEQUENCE [LARGE SCALE GENOMIC DNA]</scope>
    <source>
        <strain evidence="8 9">B6-8</strain>
    </source>
</reference>
<organism evidence="8 9">
    <name type="scientific">Kaistia dalseonensis</name>
    <dbReference type="NCBI Taxonomy" id="410840"/>
    <lineage>
        <taxon>Bacteria</taxon>
        <taxon>Pseudomonadati</taxon>
        <taxon>Pseudomonadota</taxon>
        <taxon>Alphaproteobacteria</taxon>
        <taxon>Hyphomicrobiales</taxon>
        <taxon>Kaistiaceae</taxon>
        <taxon>Kaistia</taxon>
    </lineage>
</organism>
<evidence type="ECO:0000313" key="9">
    <source>
        <dbReference type="Proteomes" id="UP001241603"/>
    </source>
</evidence>
<keyword evidence="9" id="KW-1185">Reference proteome</keyword>
<keyword evidence="3" id="KW-0762">Sugar transport</keyword>
<dbReference type="RefSeq" id="WP_266348034.1">
    <property type="nucleotide sequence ID" value="NZ_JAPKNG010000002.1"/>
</dbReference>
<dbReference type="InterPro" id="IPR027417">
    <property type="entry name" value="P-loop_NTPase"/>
</dbReference>
<gene>
    <name evidence="8" type="ORF">QO014_001484</name>
</gene>
<proteinExistence type="inferred from homology"/>
<dbReference type="CDD" id="cd03215">
    <property type="entry name" value="ABC_Carb_Monos_II"/>
    <property type="match status" value="1"/>
</dbReference>
<keyword evidence="5" id="KW-0547">Nucleotide-binding</keyword>
<evidence type="ECO:0000259" key="7">
    <source>
        <dbReference type="PROSITE" id="PS50893"/>
    </source>
</evidence>
<evidence type="ECO:0000256" key="2">
    <source>
        <dbReference type="ARBA" id="ARBA00022448"/>
    </source>
</evidence>
<dbReference type="SMART" id="SM00382">
    <property type="entry name" value="AAA"/>
    <property type="match status" value="2"/>
</dbReference>
<evidence type="ECO:0000256" key="1">
    <source>
        <dbReference type="ARBA" id="ARBA00005417"/>
    </source>
</evidence>
<dbReference type="PANTHER" id="PTHR43790">
    <property type="entry name" value="CARBOHYDRATE TRANSPORT ATP-BINDING PROTEIN MG119-RELATED"/>
    <property type="match status" value="1"/>
</dbReference>
<dbReference type="PROSITE" id="PS50893">
    <property type="entry name" value="ABC_TRANSPORTER_2"/>
    <property type="match status" value="2"/>
</dbReference>
<comment type="similarity">
    <text evidence="1">Belongs to the ABC transporter superfamily.</text>
</comment>
<sequence length="500" mass="54611">MLSAHSITKSFAGVPALKGVSLEIRPNEVVGLIGENGAGKSTLMRVFAGTHQPDGGTLTRDGQPVRLRNARDGAANGIGMVFQEQSLLLNLSVAENIYLGQESQFVRFGLVDWKAMRCAARRQLDKIGVDIDVTARTSELTFAARQMVELAKALTLEETIARPLVILLDEPTSVLSGSDIEILFNRVRSLKSRASFVFVSHRLDEVLRISDRVYTMKDGEVVAEHRASDISGPELHKIMVGRGLHTAYYKEDRQLPPRDEVLVDATDLGAGDTFSHVDLKIHAGEIVGIAGVVGSGREEVTRTIGGFMSHTEGSLKIMGEAVHFRSPEQAVRRSIGYIPRERRLEGLVMFLSIAENISLADLSAVTKNGLINYHAERALATDWISRLHIKAPGPDIACRKLSGGNQQKVVLARWMTAGSRILILDHPTRGLDVGAKEEVYELVRELSRQGVAILLISDTLEETIGLSHRVIVMRDGAVTARFDAAPGNKPDQVDVVRAMV</sequence>
<evidence type="ECO:0000256" key="3">
    <source>
        <dbReference type="ARBA" id="ARBA00022597"/>
    </source>
</evidence>
<comment type="caution">
    <text evidence="8">The sequence shown here is derived from an EMBL/GenBank/DDBJ whole genome shotgun (WGS) entry which is preliminary data.</text>
</comment>
<dbReference type="InterPro" id="IPR050107">
    <property type="entry name" value="ABC_carbohydrate_import_ATPase"/>
</dbReference>
<dbReference type="CDD" id="cd03216">
    <property type="entry name" value="ABC_Carb_Monos_I"/>
    <property type="match status" value="1"/>
</dbReference>
<dbReference type="SUPFAM" id="SSF52540">
    <property type="entry name" value="P-loop containing nucleoside triphosphate hydrolases"/>
    <property type="match status" value="2"/>
</dbReference>
<evidence type="ECO:0000256" key="6">
    <source>
        <dbReference type="ARBA" id="ARBA00022840"/>
    </source>
</evidence>
<feature type="domain" description="ABC transporter" evidence="7">
    <location>
        <begin position="257"/>
        <end position="500"/>
    </location>
</feature>
<evidence type="ECO:0000256" key="5">
    <source>
        <dbReference type="ARBA" id="ARBA00022741"/>
    </source>
</evidence>
<dbReference type="InterPro" id="IPR003439">
    <property type="entry name" value="ABC_transporter-like_ATP-bd"/>
</dbReference>
<feature type="domain" description="ABC transporter" evidence="7">
    <location>
        <begin position="2"/>
        <end position="243"/>
    </location>
</feature>